<name>A0AAJ2P767_9BACT</name>
<accession>A0AAJ2P767</accession>
<dbReference type="EMBL" id="JAWPFC010000004">
    <property type="protein sequence ID" value="MDW2893491.1"/>
    <property type="molecule type" value="Genomic_DNA"/>
</dbReference>
<evidence type="ECO:0000313" key="2">
    <source>
        <dbReference type="Proteomes" id="UP001286563"/>
    </source>
</evidence>
<dbReference type="AlphaFoldDB" id="A0AAJ2P767"/>
<proteinExistence type="predicted"/>
<dbReference type="RefSeq" id="WP_318052756.1">
    <property type="nucleotide sequence ID" value="NZ_JAWPFC010000004.1"/>
</dbReference>
<reference evidence="1" key="1">
    <citation type="submission" date="2023-10" db="EMBL/GenBank/DDBJ databases">
        <title>Genome sequences of Mycoplasma ovipneumoniae isolated from goats.</title>
        <authorList>
            <person name="Spergser J."/>
        </authorList>
    </citation>
    <scope>NUCLEOTIDE SEQUENCE</scope>
    <source>
        <strain evidence="1">168</strain>
    </source>
</reference>
<dbReference type="Proteomes" id="UP001286563">
    <property type="component" value="Unassembled WGS sequence"/>
</dbReference>
<gene>
    <name evidence="1" type="ORF">R7U35_02160</name>
</gene>
<protein>
    <submittedName>
        <fullName evidence="1">DUF3137 domain-containing protein</fullName>
    </submittedName>
</protein>
<evidence type="ECO:0000313" key="1">
    <source>
        <dbReference type="EMBL" id="MDW2893491.1"/>
    </source>
</evidence>
<sequence>MTNRIPDEVYAPAILRPEDAYKTAFSILDKRIDYLGFNNDPYNEIRISRNEIRQFTTATTFHWRGNRDTSWPEISSVEPLKELLIDKKFHVVFTNVHWEWEEIRQNPNKIRREDITIEHKISTGILKIDTSILREKAFDFKHSRADNSLYIEDNVELENEEFIEPVDPDWRADNSLYIEDNVELENEEFIELVDPDSNDKLKTRKMYTPDAMELSLERYYDRDGVKVSDFSIHSSENAIYITYRCDPNFMSHVFRISHIIDPDHFNNYFINYFFNGFLADAYSLYYLLSLIYPTLYLD</sequence>
<comment type="caution">
    <text evidence="1">The sequence shown here is derived from an EMBL/GenBank/DDBJ whole genome shotgun (WGS) entry which is preliminary data.</text>
</comment>
<organism evidence="1 2">
    <name type="scientific">Mesomycoplasma ovipneumoniae</name>
    <dbReference type="NCBI Taxonomy" id="29562"/>
    <lineage>
        <taxon>Bacteria</taxon>
        <taxon>Bacillati</taxon>
        <taxon>Mycoplasmatota</taxon>
        <taxon>Mycoplasmoidales</taxon>
        <taxon>Metamycoplasmataceae</taxon>
        <taxon>Mesomycoplasma</taxon>
    </lineage>
</organism>